<accession>A0ABP8PX46</accession>
<dbReference type="PIRSF" id="PIRSF016919">
    <property type="entry name" value="HupE_UreJ"/>
    <property type="match status" value="1"/>
</dbReference>
<name>A0ABP8PX46_9GAMM</name>
<dbReference type="EMBL" id="BAABFC010000001">
    <property type="protein sequence ID" value="GAA4492829.1"/>
    <property type="molecule type" value="Genomic_DNA"/>
</dbReference>
<feature type="transmembrane region" description="Helical" evidence="1">
    <location>
        <begin position="38"/>
        <end position="55"/>
    </location>
</feature>
<evidence type="ECO:0000313" key="4">
    <source>
        <dbReference type="Proteomes" id="UP001501321"/>
    </source>
</evidence>
<keyword evidence="1" id="KW-1133">Transmembrane helix</keyword>
<feature type="transmembrane region" description="Helical" evidence="1">
    <location>
        <begin position="111"/>
        <end position="129"/>
    </location>
</feature>
<organism evidence="3 4">
    <name type="scientific">Pseudaeromonas paramecii</name>
    <dbReference type="NCBI Taxonomy" id="2138166"/>
    <lineage>
        <taxon>Bacteria</taxon>
        <taxon>Pseudomonadati</taxon>
        <taxon>Pseudomonadota</taxon>
        <taxon>Gammaproteobacteria</taxon>
        <taxon>Aeromonadales</taxon>
        <taxon>Aeromonadaceae</taxon>
        <taxon>Pseudaeromonas</taxon>
    </lineage>
</organism>
<dbReference type="Proteomes" id="UP001501321">
    <property type="component" value="Unassembled WGS sequence"/>
</dbReference>
<feature type="transmembrane region" description="Helical" evidence="1">
    <location>
        <begin position="62"/>
        <end position="81"/>
    </location>
</feature>
<feature type="signal peptide" evidence="2">
    <location>
        <begin position="1"/>
        <end position="22"/>
    </location>
</feature>
<protein>
    <submittedName>
        <fullName evidence="3">HupE/UreJ family protein</fullName>
    </submittedName>
</protein>
<evidence type="ECO:0000256" key="2">
    <source>
        <dbReference type="SAM" id="SignalP"/>
    </source>
</evidence>
<reference evidence="4" key="1">
    <citation type="journal article" date="2019" name="Int. J. Syst. Evol. Microbiol.">
        <title>The Global Catalogue of Microorganisms (GCM) 10K type strain sequencing project: providing services to taxonomists for standard genome sequencing and annotation.</title>
        <authorList>
            <consortium name="The Broad Institute Genomics Platform"/>
            <consortium name="The Broad Institute Genome Sequencing Center for Infectious Disease"/>
            <person name="Wu L."/>
            <person name="Ma J."/>
        </authorList>
    </citation>
    <scope>NUCLEOTIDE SEQUENCE [LARGE SCALE GENOMIC DNA]</scope>
    <source>
        <strain evidence="4">JCM 32226</strain>
    </source>
</reference>
<gene>
    <name evidence="3" type="ORF">GCM10023095_01990</name>
</gene>
<dbReference type="InterPro" id="IPR007038">
    <property type="entry name" value="HupE_UreJ"/>
</dbReference>
<sequence length="184" mass="18999">MKIAKLASVAALSLLITAPAFAHPGHMEHGLTDGLLHPLTGLDHLAMLLTTGLLAGVTRRSLLMPLIALLALVLGTGLGFALGAYSWVEPAILISLVAASSLLLSHSRLTALTWTMPLFALFHGWAHGVEAPATQLLGFTLGSALMAGALLVAGFALGRKLQAHPRLQQGWAGGLLVLTASLLG</sequence>
<dbReference type="RefSeq" id="WP_345009160.1">
    <property type="nucleotide sequence ID" value="NZ_BAABFC010000001.1"/>
</dbReference>
<keyword evidence="4" id="KW-1185">Reference proteome</keyword>
<keyword evidence="1" id="KW-0812">Transmembrane</keyword>
<keyword evidence="2" id="KW-0732">Signal</keyword>
<feature type="transmembrane region" description="Helical" evidence="1">
    <location>
        <begin position="135"/>
        <end position="157"/>
    </location>
</feature>
<keyword evidence="1" id="KW-0472">Membrane</keyword>
<dbReference type="Pfam" id="PF04955">
    <property type="entry name" value="HupE_UreJ"/>
    <property type="match status" value="1"/>
</dbReference>
<evidence type="ECO:0000256" key="1">
    <source>
        <dbReference type="SAM" id="Phobius"/>
    </source>
</evidence>
<comment type="caution">
    <text evidence="3">The sequence shown here is derived from an EMBL/GenBank/DDBJ whole genome shotgun (WGS) entry which is preliminary data.</text>
</comment>
<feature type="transmembrane region" description="Helical" evidence="1">
    <location>
        <begin position="87"/>
        <end position="104"/>
    </location>
</feature>
<evidence type="ECO:0000313" key="3">
    <source>
        <dbReference type="EMBL" id="GAA4492829.1"/>
    </source>
</evidence>
<proteinExistence type="predicted"/>
<feature type="chain" id="PRO_5047280182" evidence="2">
    <location>
        <begin position="23"/>
        <end position="184"/>
    </location>
</feature>